<name>A0A917DPB5_9SPHN</name>
<evidence type="ECO:0000313" key="3">
    <source>
        <dbReference type="Proteomes" id="UP000612349"/>
    </source>
</evidence>
<dbReference type="RefSeq" id="WP_066772642.1">
    <property type="nucleotide sequence ID" value="NZ_BMIP01000001.1"/>
</dbReference>
<dbReference type="SUPFAM" id="SSF54427">
    <property type="entry name" value="NTF2-like"/>
    <property type="match status" value="1"/>
</dbReference>
<dbReference type="InterPro" id="IPR032710">
    <property type="entry name" value="NTF2-like_dom_sf"/>
</dbReference>
<dbReference type="OrthoDB" id="117186at2"/>
<evidence type="ECO:0000256" key="1">
    <source>
        <dbReference type="SAM" id="SignalP"/>
    </source>
</evidence>
<reference evidence="2" key="1">
    <citation type="journal article" date="2014" name="Int. J. Syst. Evol. Microbiol.">
        <title>Complete genome sequence of Corynebacterium casei LMG S-19264T (=DSM 44701T), isolated from a smear-ripened cheese.</title>
        <authorList>
            <consortium name="US DOE Joint Genome Institute (JGI-PGF)"/>
            <person name="Walter F."/>
            <person name="Albersmeier A."/>
            <person name="Kalinowski J."/>
            <person name="Ruckert C."/>
        </authorList>
    </citation>
    <scope>NUCLEOTIDE SEQUENCE</scope>
    <source>
        <strain evidence="2">CGMCC 1.15360</strain>
    </source>
</reference>
<accession>A0A917DPB5</accession>
<keyword evidence="1" id="KW-0732">Signal</keyword>
<evidence type="ECO:0000313" key="2">
    <source>
        <dbReference type="EMBL" id="GGD57053.1"/>
    </source>
</evidence>
<feature type="chain" id="PRO_5037550620" description="Nuclear transport factor 2 family protein" evidence="1">
    <location>
        <begin position="18"/>
        <end position="162"/>
    </location>
</feature>
<feature type="signal peptide" evidence="1">
    <location>
        <begin position="1"/>
        <end position="17"/>
    </location>
</feature>
<dbReference type="Gene3D" id="3.10.450.50">
    <property type="match status" value="1"/>
</dbReference>
<dbReference type="EMBL" id="BMIP01000001">
    <property type="protein sequence ID" value="GGD57053.1"/>
    <property type="molecule type" value="Genomic_DNA"/>
</dbReference>
<gene>
    <name evidence="2" type="ORF">GCM10010990_02870</name>
</gene>
<proteinExistence type="predicted"/>
<comment type="caution">
    <text evidence="2">The sequence shown here is derived from an EMBL/GenBank/DDBJ whole genome shotgun (WGS) entry which is preliminary data.</text>
</comment>
<evidence type="ECO:0008006" key="4">
    <source>
        <dbReference type="Google" id="ProtNLM"/>
    </source>
</evidence>
<reference evidence="2" key="2">
    <citation type="submission" date="2020-09" db="EMBL/GenBank/DDBJ databases">
        <authorList>
            <person name="Sun Q."/>
            <person name="Zhou Y."/>
        </authorList>
    </citation>
    <scope>NUCLEOTIDE SEQUENCE</scope>
    <source>
        <strain evidence="2">CGMCC 1.15360</strain>
    </source>
</reference>
<keyword evidence="3" id="KW-1185">Reference proteome</keyword>
<organism evidence="2 3">
    <name type="scientific">Croceicoccus mobilis</name>
    <dbReference type="NCBI Taxonomy" id="1703339"/>
    <lineage>
        <taxon>Bacteria</taxon>
        <taxon>Pseudomonadati</taxon>
        <taxon>Pseudomonadota</taxon>
        <taxon>Alphaproteobacteria</taxon>
        <taxon>Sphingomonadales</taxon>
        <taxon>Erythrobacteraceae</taxon>
        <taxon>Croceicoccus</taxon>
    </lineage>
</organism>
<dbReference type="AlphaFoldDB" id="A0A917DPB5"/>
<protein>
    <recommendedName>
        <fullName evidence="4">Nuclear transport factor 2 family protein</fullName>
    </recommendedName>
</protein>
<dbReference type="Proteomes" id="UP000612349">
    <property type="component" value="Unassembled WGS sequence"/>
</dbReference>
<sequence length="162" mass="17528">MMLTFTLSAALASSAAAVPPPTEGDDRTAILATVNALFDRLGATGEELAEFVAPEGVIFIHNEMDPENPKLIIRPNTILTDKTEASGAKLQERMGIPTVLQHGDMAHVWAPYAFWMNGEKTHCGIDSLSLSRTEGTWRVTNMTYTVEPLESCADLGAPENPE</sequence>